<gene>
    <name evidence="1" type="ORF">M404DRAFT_994449</name>
</gene>
<accession>A0A0C3JRJ1</accession>
<proteinExistence type="predicted"/>
<organism evidence="1 2">
    <name type="scientific">Pisolithus tinctorius Marx 270</name>
    <dbReference type="NCBI Taxonomy" id="870435"/>
    <lineage>
        <taxon>Eukaryota</taxon>
        <taxon>Fungi</taxon>
        <taxon>Dikarya</taxon>
        <taxon>Basidiomycota</taxon>
        <taxon>Agaricomycotina</taxon>
        <taxon>Agaricomycetes</taxon>
        <taxon>Agaricomycetidae</taxon>
        <taxon>Boletales</taxon>
        <taxon>Sclerodermatineae</taxon>
        <taxon>Pisolithaceae</taxon>
        <taxon>Pisolithus</taxon>
    </lineage>
</organism>
<evidence type="ECO:0000313" key="2">
    <source>
        <dbReference type="Proteomes" id="UP000054217"/>
    </source>
</evidence>
<dbReference type="AlphaFoldDB" id="A0A0C3JRJ1"/>
<evidence type="ECO:0000313" key="1">
    <source>
        <dbReference type="EMBL" id="KIO11778.1"/>
    </source>
</evidence>
<dbReference type="HOGENOM" id="CLU_2794986_0_0_1"/>
<keyword evidence="2" id="KW-1185">Reference proteome</keyword>
<dbReference type="Proteomes" id="UP000054217">
    <property type="component" value="Unassembled WGS sequence"/>
</dbReference>
<reference evidence="1 2" key="1">
    <citation type="submission" date="2014-04" db="EMBL/GenBank/DDBJ databases">
        <authorList>
            <consortium name="DOE Joint Genome Institute"/>
            <person name="Kuo A."/>
            <person name="Kohler A."/>
            <person name="Costa M.D."/>
            <person name="Nagy L.G."/>
            <person name="Floudas D."/>
            <person name="Copeland A."/>
            <person name="Barry K.W."/>
            <person name="Cichocki N."/>
            <person name="Veneault-Fourrey C."/>
            <person name="LaButti K."/>
            <person name="Lindquist E.A."/>
            <person name="Lipzen A."/>
            <person name="Lundell T."/>
            <person name="Morin E."/>
            <person name="Murat C."/>
            <person name="Sun H."/>
            <person name="Tunlid A."/>
            <person name="Henrissat B."/>
            <person name="Grigoriev I.V."/>
            <person name="Hibbett D.S."/>
            <person name="Martin F."/>
            <person name="Nordberg H.P."/>
            <person name="Cantor M.N."/>
            <person name="Hua S.X."/>
        </authorList>
    </citation>
    <scope>NUCLEOTIDE SEQUENCE [LARGE SCALE GENOMIC DNA]</scope>
    <source>
        <strain evidence="1 2">Marx 270</strain>
    </source>
</reference>
<dbReference type="EMBL" id="KN831949">
    <property type="protein sequence ID" value="KIO11778.1"/>
    <property type="molecule type" value="Genomic_DNA"/>
</dbReference>
<protein>
    <submittedName>
        <fullName evidence="1">Uncharacterized protein</fullName>
    </submittedName>
</protein>
<dbReference type="InParanoid" id="A0A0C3JRJ1"/>
<sequence length="68" mass="7616">MLLPATDTVGPGIASMSINVKPKSFYYCHNEIRILPGMTLGERALIAASLEVHTHRNPVNTVTERYRY</sequence>
<reference evidence="2" key="2">
    <citation type="submission" date="2015-01" db="EMBL/GenBank/DDBJ databases">
        <title>Evolutionary Origins and Diversification of the Mycorrhizal Mutualists.</title>
        <authorList>
            <consortium name="DOE Joint Genome Institute"/>
            <consortium name="Mycorrhizal Genomics Consortium"/>
            <person name="Kohler A."/>
            <person name="Kuo A."/>
            <person name="Nagy L.G."/>
            <person name="Floudas D."/>
            <person name="Copeland A."/>
            <person name="Barry K.W."/>
            <person name="Cichocki N."/>
            <person name="Veneault-Fourrey C."/>
            <person name="LaButti K."/>
            <person name="Lindquist E.A."/>
            <person name="Lipzen A."/>
            <person name="Lundell T."/>
            <person name="Morin E."/>
            <person name="Murat C."/>
            <person name="Riley R."/>
            <person name="Ohm R."/>
            <person name="Sun H."/>
            <person name="Tunlid A."/>
            <person name="Henrissat B."/>
            <person name="Grigoriev I.V."/>
            <person name="Hibbett D.S."/>
            <person name="Martin F."/>
        </authorList>
    </citation>
    <scope>NUCLEOTIDE SEQUENCE [LARGE SCALE GENOMIC DNA]</scope>
    <source>
        <strain evidence="2">Marx 270</strain>
    </source>
</reference>
<name>A0A0C3JRJ1_PISTI</name>